<dbReference type="InterPro" id="IPR029119">
    <property type="entry name" value="MutY_C"/>
</dbReference>
<dbReference type="InterPro" id="IPR003265">
    <property type="entry name" value="HhH-GPD_domain"/>
</dbReference>
<dbReference type="AlphaFoldDB" id="A0A3D9N7H5"/>
<dbReference type="InterPro" id="IPR023170">
    <property type="entry name" value="HhH_base_excis_C"/>
</dbReference>
<dbReference type="GO" id="GO:0035485">
    <property type="term" value="F:adenine/guanine mispair binding"/>
    <property type="evidence" value="ECO:0007669"/>
    <property type="project" value="TreeGrafter"/>
</dbReference>
<comment type="similarity">
    <text evidence="3 14">Belongs to the Nth/MutY family.</text>
</comment>
<evidence type="ECO:0000256" key="12">
    <source>
        <dbReference type="ARBA" id="ARBA00023204"/>
    </source>
</evidence>
<dbReference type="InterPro" id="IPR003651">
    <property type="entry name" value="Endonuclease3_FeS-loop_motif"/>
</dbReference>
<comment type="caution">
    <text evidence="16">The sequence shown here is derived from an EMBL/GenBank/DDBJ whole genome shotgun (WGS) entry which is preliminary data.</text>
</comment>
<dbReference type="Pfam" id="PF10576">
    <property type="entry name" value="EndIII_4Fe-2S"/>
    <property type="match status" value="1"/>
</dbReference>
<evidence type="ECO:0000256" key="4">
    <source>
        <dbReference type="ARBA" id="ARBA00012045"/>
    </source>
</evidence>
<dbReference type="SUPFAM" id="SSF48150">
    <property type="entry name" value="DNA-glycosylase"/>
    <property type="match status" value="1"/>
</dbReference>
<keyword evidence="17" id="KW-1185">Reference proteome</keyword>
<dbReference type="PANTHER" id="PTHR42944:SF1">
    <property type="entry name" value="ADENINE DNA GLYCOSYLASE"/>
    <property type="match status" value="1"/>
</dbReference>
<evidence type="ECO:0000256" key="14">
    <source>
        <dbReference type="RuleBase" id="RU365096"/>
    </source>
</evidence>
<keyword evidence="11" id="KW-0411">Iron-sulfur</keyword>
<dbReference type="InterPro" id="IPR044298">
    <property type="entry name" value="MIG/MutY"/>
</dbReference>
<evidence type="ECO:0000256" key="7">
    <source>
        <dbReference type="ARBA" id="ARBA00022723"/>
    </source>
</evidence>
<evidence type="ECO:0000256" key="5">
    <source>
        <dbReference type="ARBA" id="ARBA00022023"/>
    </source>
</evidence>
<keyword evidence="8 14" id="KW-0227">DNA damage</keyword>
<evidence type="ECO:0000313" key="17">
    <source>
        <dbReference type="Proteomes" id="UP000256919"/>
    </source>
</evidence>
<evidence type="ECO:0000256" key="11">
    <source>
        <dbReference type="ARBA" id="ARBA00023014"/>
    </source>
</evidence>
<comment type="cofactor">
    <cofactor evidence="14">
        <name>[4Fe-4S] cluster</name>
        <dbReference type="ChEBI" id="CHEBI:49883"/>
    </cofactor>
    <text evidence="14">Binds 1 [4Fe-4S] cluster.</text>
</comment>
<dbReference type="PANTHER" id="PTHR42944">
    <property type="entry name" value="ADENINE DNA GLYCOSYLASE"/>
    <property type="match status" value="1"/>
</dbReference>
<dbReference type="InterPro" id="IPR011257">
    <property type="entry name" value="DNA_glycosylase"/>
</dbReference>
<name>A0A3D9N7H5_9FLAO</name>
<dbReference type="InterPro" id="IPR005760">
    <property type="entry name" value="A/G_AdeGlyc_MutY"/>
</dbReference>
<dbReference type="GO" id="GO:0051539">
    <property type="term" value="F:4 iron, 4 sulfur cluster binding"/>
    <property type="evidence" value="ECO:0007669"/>
    <property type="project" value="UniProtKB-UniRule"/>
</dbReference>
<keyword evidence="7" id="KW-0479">Metal-binding</keyword>
<evidence type="ECO:0000256" key="8">
    <source>
        <dbReference type="ARBA" id="ARBA00022763"/>
    </source>
</evidence>
<evidence type="ECO:0000256" key="9">
    <source>
        <dbReference type="ARBA" id="ARBA00022801"/>
    </source>
</evidence>
<sequence>MDFNHKLISWYSDKKRELPWRETSNPYYIWLSEIILQQTQVKQGLPYYNAFITQYPTIFDLANASETSILKLWQGLGYYSRARNLHFTAKHIVNELNGKFPDTYNDLLKLKGVGDYTASAIASIAFNEVAAVVDGNVYRVLSRYFGIETPINSTLGIKEFKSLASTLIDLHQPATYNQAIMEFGAIQCKPKNPDCSVCPFQDSCVALQNQMVDVLPVKLKKTKVTVKYFNFLVFMDPNKKTLFEKRTKKGIWQHLYQFPLIESEKSLTPEEFHLLNFEDYVLKQETLDYSLYNEADIVHKLSHQHLHTKFWIIDVAELPEEAILIKTLTKYPSPVLISEFIDNFSF</sequence>
<evidence type="ECO:0000259" key="15">
    <source>
        <dbReference type="SMART" id="SM00478"/>
    </source>
</evidence>
<evidence type="ECO:0000256" key="3">
    <source>
        <dbReference type="ARBA" id="ARBA00008343"/>
    </source>
</evidence>
<dbReference type="GO" id="GO:0006284">
    <property type="term" value="P:base-excision repair"/>
    <property type="evidence" value="ECO:0007669"/>
    <property type="project" value="UniProtKB-UniRule"/>
</dbReference>
<evidence type="ECO:0000256" key="13">
    <source>
        <dbReference type="ARBA" id="ARBA00023295"/>
    </source>
</evidence>
<dbReference type="GO" id="GO:0034039">
    <property type="term" value="F:8-oxo-7,8-dihydroguanine DNA N-glycosylase activity"/>
    <property type="evidence" value="ECO:0007669"/>
    <property type="project" value="TreeGrafter"/>
</dbReference>
<dbReference type="Pfam" id="PF14815">
    <property type="entry name" value="NUDIX_4"/>
    <property type="match status" value="1"/>
</dbReference>
<dbReference type="GO" id="GO:0000701">
    <property type="term" value="F:purine-specific mismatch base pair DNA N-glycosylase activity"/>
    <property type="evidence" value="ECO:0007669"/>
    <property type="project" value="UniProtKB-EC"/>
</dbReference>
<reference evidence="16 17" key="1">
    <citation type="submission" date="2018-07" db="EMBL/GenBank/DDBJ databases">
        <title>Genomic Encyclopedia of Type Strains, Phase III (KMG-III): the genomes of soil and plant-associated and newly described type strains.</title>
        <authorList>
            <person name="Whitman W."/>
        </authorList>
    </citation>
    <scope>NUCLEOTIDE SEQUENCE [LARGE SCALE GENOMIC DNA]</scope>
    <source>
        <strain evidence="16 17">CECT 7948</strain>
    </source>
</reference>
<dbReference type="SUPFAM" id="SSF55811">
    <property type="entry name" value="Nudix"/>
    <property type="match status" value="1"/>
</dbReference>
<dbReference type="CDD" id="cd03431">
    <property type="entry name" value="NUDIX_DNA_Glycosylase_C-MutY"/>
    <property type="match status" value="1"/>
</dbReference>
<dbReference type="InterPro" id="IPR000445">
    <property type="entry name" value="HhH_motif"/>
</dbReference>
<dbReference type="InterPro" id="IPR015797">
    <property type="entry name" value="NUDIX_hydrolase-like_dom_sf"/>
</dbReference>
<dbReference type="EMBL" id="QREI01000001">
    <property type="protein sequence ID" value="REE27785.1"/>
    <property type="molecule type" value="Genomic_DNA"/>
</dbReference>
<keyword evidence="12" id="KW-0234">DNA repair</keyword>
<evidence type="ECO:0000256" key="10">
    <source>
        <dbReference type="ARBA" id="ARBA00023004"/>
    </source>
</evidence>
<keyword evidence="13 14" id="KW-0326">Glycosidase</keyword>
<evidence type="ECO:0000313" key="16">
    <source>
        <dbReference type="EMBL" id="REE27785.1"/>
    </source>
</evidence>
<dbReference type="Gene3D" id="1.10.1670.10">
    <property type="entry name" value="Helix-hairpin-Helix base-excision DNA repair enzymes (C-terminal)"/>
    <property type="match status" value="1"/>
</dbReference>
<dbReference type="Gene3D" id="3.90.79.10">
    <property type="entry name" value="Nucleoside Triphosphate Pyrophosphohydrolase"/>
    <property type="match status" value="1"/>
</dbReference>
<dbReference type="GO" id="GO:0006298">
    <property type="term" value="P:mismatch repair"/>
    <property type="evidence" value="ECO:0007669"/>
    <property type="project" value="TreeGrafter"/>
</dbReference>
<organism evidence="16 17">
    <name type="scientific">Winogradskyella pacifica</name>
    <dbReference type="NCBI Taxonomy" id="664642"/>
    <lineage>
        <taxon>Bacteria</taxon>
        <taxon>Pseudomonadati</taxon>
        <taxon>Bacteroidota</taxon>
        <taxon>Flavobacteriia</taxon>
        <taxon>Flavobacteriales</taxon>
        <taxon>Flavobacteriaceae</taxon>
        <taxon>Winogradskyella</taxon>
    </lineage>
</organism>
<feature type="domain" description="HhH-GPD" evidence="15">
    <location>
        <begin position="35"/>
        <end position="186"/>
    </location>
</feature>
<protein>
    <recommendedName>
        <fullName evidence="5 14">Adenine DNA glycosylase</fullName>
        <ecNumber evidence="4 14">3.2.2.31</ecNumber>
    </recommendedName>
</protein>
<dbReference type="RefSeq" id="WP_115808111.1">
    <property type="nucleotide sequence ID" value="NZ_QREI01000001.1"/>
</dbReference>
<keyword evidence="6" id="KW-0004">4Fe-4S</keyword>
<keyword evidence="10 14" id="KW-0408">Iron</keyword>
<dbReference type="Pfam" id="PF00730">
    <property type="entry name" value="HhH-GPD"/>
    <property type="match status" value="1"/>
</dbReference>
<keyword evidence="9" id="KW-0378">Hydrolase</keyword>
<dbReference type="Proteomes" id="UP000256919">
    <property type="component" value="Unassembled WGS sequence"/>
</dbReference>
<dbReference type="Gene3D" id="1.10.340.30">
    <property type="entry name" value="Hypothetical protein, domain 2"/>
    <property type="match status" value="1"/>
</dbReference>
<dbReference type="EC" id="3.2.2.31" evidence="4 14"/>
<comment type="catalytic activity">
    <reaction evidence="1 14">
        <text>Hydrolyzes free adenine bases from 7,8-dihydro-8-oxoguanine:adenine mismatched double-stranded DNA, leaving an apurinic site.</text>
        <dbReference type="EC" id="3.2.2.31"/>
    </reaction>
</comment>
<comment type="function">
    <text evidence="2">Adenine glycosylase active on G-A mispairs. MutY also corrects error-prone DNA synthesis past GO lesions which are due to the oxidatively damaged form of guanine: 7,8-dihydro-8-oxoguanine (8-oxo-dGTP).</text>
</comment>
<gene>
    <name evidence="16" type="ORF">DFQ09_101624</name>
</gene>
<dbReference type="SMART" id="SM00478">
    <property type="entry name" value="ENDO3c"/>
    <property type="match status" value="1"/>
</dbReference>
<accession>A0A3D9N7H5</accession>
<dbReference type="Pfam" id="PF00633">
    <property type="entry name" value="HHH"/>
    <property type="match status" value="1"/>
</dbReference>
<dbReference type="NCBIfam" id="TIGR01084">
    <property type="entry name" value="mutY"/>
    <property type="match status" value="1"/>
</dbReference>
<dbReference type="FunFam" id="1.10.340.30:FF:000002">
    <property type="entry name" value="Adenine DNA glycosylase"/>
    <property type="match status" value="1"/>
</dbReference>
<evidence type="ECO:0000256" key="6">
    <source>
        <dbReference type="ARBA" id="ARBA00022485"/>
    </source>
</evidence>
<dbReference type="GO" id="GO:0046872">
    <property type="term" value="F:metal ion binding"/>
    <property type="evidence" value="ECO:0007669"/>
    <property type="project" value="UniProtKB-UniRule"/>
</dbReference>
<evidence type="ECO:0000256" key="1">
    <source>
        <dbReference type="ARBA" id="ARBA00000843"/>
    </source>
</evidence>
<evidence type="ECO:0000256" key="2">
    <source>
        <dbReference type="ARBA" id="ARBA00002933"/>
    </source>
</evidence>
<dbReference type="GO" id="GO:0032357">
    <property type="term" value="F:oxidized purine DNA binding"/>
    <property type="evidence" value="ECO:0007669"/>
    <property type="project" value="TreeGrafter"/>
</dbReference>
<proteinExistence type="inferred from homology"/>
<dbReference type="OrthoDB" id="9802365at2"/>
<dbReference type="CDD" id="cd00056">
    <property type="entry name" value="ENDO3c"/>
    <property type="match status" value="1"/>
</dbReference>